<feature type="transmembrane region" description="Helical" evidence="7">
    <location>
        <begin position="267"/>
        <end position="288"/>
    </location>
</feature>
<dbReference type="InterPro" id="IPR036259">
    <property type="entry name" value="MFS_trans_sf"/>
</dbReference>
<comment type="subcellular location">
    <subcellularLocation>
        <location evidence="1">Cell membrane</location>
        <topology evidence="1">Multi-pass membrane protein</topology>
    </subcellularLocation>
</comment>
<keyword evidence="5 7" id="KW-1133">Transmembrane helix</keyword>
<dbReference type="Pfam" id="PF05977">
    <property type="entry name" value="MFS_3"/>
    <property type="match status" value="1"/>
</dbReference>
<evidence type="ECO:0000256" key="7">
    <source>
        <dbReference type="SAM" id="Phobius"/>
    </source>
</evidence>
<dbReference type="RefSeq" id="WP_188483244.1">
    <property type="nucleotide sequence ID" value="NZ_BMFC01000010.1"/>
</dbReference>
<comment type="caution">
    <text evidence="9">The sequence shown here is derived from an EMBL/GenBank/DDBJ whole genome shotgun (WGS) entry which is preliminary data.</text>
</comment>
<evidence type="ECO:0000256" key="2">
    <source>
        <dbReference type="ARBA" id="ARBA00022448"/>
    </source>
</evidence>
<feature type="transmembrane region" description="Helical" evidence="7">
    <location>
        <begin position="173"/>
        <end position="200"/>
    </location>
</feature>
<evidence type="ECO:0000313" key="9">
    <source>
        <dbReference type="EMBL" id="GGC14733.1"/>
    </source>
</evidence>
<evidence type="ECO:0000256" key="4">
    <source>
        <dbReference type="ARBA" id="ARBA00022692"/>
    </source>
</evidence>
<feature type="transmembrane region" description="Helical" evidence="7">
    <location>
        <begin position="58"/>
        <end position="78"/>
    </location>
</feature>
<dbReference type="PROSITE" id="PS50850">
    <property type="entry name" value="MFS"/>
    <property type="match status" value="1"/>
</dbReference>
<dbReference type="InterPro" id="IPR020846">
    <property type="entry name" value="MFS_dom"/>
</dbReference>
<keyword evidence="10" id="KW-1185">Reference proteome</keyword>
<keyword evidence="3" id="KW-1003">Cell membrane</keyword>
<feature type="transmembrane region" description="Helical" evidence="7">
    <location>
        <begin position="357"/>
        <end position="378"/>
    </location>
</feature>
<dbReference type="Gene3D" id="1.20.1250.20">
    <property type="entry name" value="MFS general substrate transporter like domains"/>
    <property type="match status" value="1"/>
</dbReference>
<feature type="transmembrane region" description="Helical" evidence="7">
    <location>
        <begin position="384"/>
        <end position="408"/>
    </location>
</feature>
<evidence type="ECO:0000256" key="1">
    <source>
        <dbReference type="ARBA" id="ARBA00004651"/>
    </source>
</evidence>
<protein>
    <submittedName>
        <fullName evidence="9">MFS transporter</fullName>
    </submittedName>
</protein>
<keyword evidence="4 7" id="KW-0812">Transmembrane</keyword>
<feature type="transmembrane region" description="Helical" evidence="7">
    <location>
        <begin position="117"/>
        <end position="136"/>
    </location>
</feature>
<proteinExistence type="predicted"/>
<feature type="domain" description="Major facilitator superfamily (MFS) profile" evidence="8">
    <location>
        <begin position="228"/>
        <end position="415"/>
    </location>
</feature>
<feature type="transmembrane region" description="Helical" evidence="7">
    <location>
        <begin position="90"/>
        <end position="111"/>
    </location>
</feature>
<organism evidence="9 10">
    <name type="scientific">Marivita lacus</name>
    <dbReference type="NCBI Taxonomy" id="1323742"/>
    <lineage>
        <taxon>Bacteria</taxon>
        <taxon>Pseudomonadati</taxon>
        <taxon>Pseudomonadota</taxon>
        <taxon>Alphaproteobacteria</taxon>
        <taxon>Rhodobacterales</taxon>
        <taxon>Roseobacteraceae</taxon>
        <taxon>Marivita</taxon>
    </lineage>
</organism>
<evidence type="ECO:0000256" key="6">
    <source>
        <dbReference type="ARBA" id="ARBA00023136"/>
    </source>
</evidence>
<dbReference type="CDD" id="cd06173">
    <property type="entry name" value="MFS_MefA_like"/>
    <property type="match status" value="1"/>
</dbReference>
<reference evidence="10" key="1">
    <citation type="journal article" date="2019" name="Int. J. Syst. Evol. Microbiol.">
        <title>The Global Catalogue of Microorganisms (GCM) 10K type strain sequencing project: providing services to taxonomists for standard genome sequencing and annotation.</title>
        <authorList>
            <consortium name="The Broad Institute Genomics Platform"/>
            <consortium name="The Broad Institute Genome Sequencing Center for Infectious Disease"/>
            <person name="Wu L."/>
            <person name="Ma J."/>
        </authorList>
    </citation>
    <scope>NUCLEOTIDE SEQUENCE [LARGE SCALE GENOMIC DNA]</scope>
    <source>
        <strain evidence="10">CGMCC 1.12478</strain>
    </source>
</reference>
<keyword evidence="6 7" id="KW-0472">Membrane</keyword>
<evidence type="ECO:0000256" key="3">
    <source>
        <dbReference type="ARBA" id="ARBA00022475"/>
    </source>
</evidence>
<gene>
    <name evidence="9" type="ORF">GCM10011363_34070</name>
</gene>
<sequence>MRAHPLEAVRARIADFKAVFAIPAFATYQAGNVIMTTGFWMQRIAVGWVTWELTGSEAWLGTVAFAELFPSLLTALWGGSLADKHDAPKIMFWGQIASAAVSVALALLYFTGTLMPWAMAGMMAVLGAVSGVLLPARLSMARHLAPPKLLSSALAVNSTGFNLSRFLGPALAAGLLVLGSAGLVFTVSAVGFLALSIALYRIRNVPSQTQRVPSSQPVNMVGVMRDLMHTPLILGVLMLQLAQGLLIRPASELFPAYAEVAFGRGEVGLGLLNAALGIGAIIGALLMAKAQDGRAALLQILTTSAVFALSLLVFAVTSIFWLALAVLLLHGATMSSSNIAALAYVQLEAPQDRLGRILSLYTIIFRVGPALGAFLFGITAEANGLMTTGVGFALAGLLATGGLALFILKPRNQYQ</sequence>
<dbReference type="EMBL" id="BMFC01000010">
    <property type="protein sequence ID" value="GGC14733.1"/>
    <property type="molecule type" value="Genomic_DNA"/>
</dbReference>
<accession>A0ABQ1KY52</accession>
<dbReference type="SUPFAM" id="SSF103473">
    <property type="entry name" value="MFS general substrate transporter"/>
    <property type="match status" value="1"/>
</dbReference>
<feature type="transmembrane region" description="Helical" evidence="7">
    <location>
        <begin position="295"/>
        <end position="314"/>
    </location>
</feature>
<feature type="transmembrane region" description="Helical" evidence="7">
    <location>
        <begin position="320"/>
        <end position="345"/>
    </location>
</feature>
<dbReference type="PANTHER" id="PTHR23513">
    <property type="entry name" value="INTEGRAL MEMBRANE EFFLUX PROTEIN-RELATED"/>
    <property type="match status" value="1"/>
</dbReference>
<feature type="transmembrane region" description="Helical" evidence="7">
    <location>
        <begin position="148"/>
        <end position="167"/>
    </location>
</feature>
<dbReference type="PANTHER" id="PTHR23513:SF11">
    <property type="entry name" value="STAPHYLOFERRIN A TRANSPORTER"/>
    <property type="match status" value="1"/>
</dbReference>
<evidence type="ECO:0000313" key="10">
    <source>
        <dbReference type="Proteomes" id="UP000645462"/>
    </source>
</evidence>
<dbReference type="InterPro" id="IPR010290">
    <property type="entry name" value="TM_effector"/>
</dbReference>
<feature type="transmembrane region" description="Helical" evidence="7">
    <location>
        <begin position="227"/>
        <end position="247"/>
    </location>
</feature>
<evidence type="ECO:0000259" key="8">
    <source>
        <dbReference type="PROSITE" id="PS50850"/>
    </source>
</evidence>
<keyword evidence="2" id="KW-0813">Transport</keyword>
<evidence type="ECO:0000256" key="5">
    <source>
        <dbReference type="ARBA" id="ARBA00022989"/>
    </source>
</evidence>
<name>A0ABQ1KY52_9RHOB</name>
<dbReference type="Proteomes" id="UP000645462">
    <property type="component" value="Unassembled WGS sequence"/>
</dbReference>